<evidence type="ECO:0000313" key="2">
    <source>
        <dbReference type="Proteomes" id="UP000321491"/>
    </source>
</evidence>
<keyword evidence="2" id="KW-1185">Reference proteome</keyword>
<proteinExistence type="predicted"/>
<dbReference type="Proteomes" id="UP000321491">
    <property type="component" value="Unassembled WGS sequence"/>
</dbReference>
<dbReference type="EMBL" id="BJXW01000026">
    <property type="protein sequence ID" value="GEN32008.1"/>
    <property type="molecule type" value="Genomic_DNA"/>
</dbReference>
<comment type="caution">
    <text evidence="1">The sequence shown here is derived from an EMBL/GenBank/DDBJ whole genome shotgun (WGS) entry which is preliminary data.</text>
</comment>
<organism evidence="1 2">
    <name type="scientific">Cerasibacillus quisquiliarum</name>
    <dbReference type="NCBI Taxonomy" id="227865"/>
    <lineage>
        <taxon>Bacteria</taxon>
        <taxon>Bacillati</taxon>
        <taxon>Bacillota</taxon>
        <taxon>Bacilli</taxon>
        <taxon>Bacillales</taxon>
        <taxon>Bacillaceae</taxon>
        <taxon>Cerasibacillus</taxon>
    </lineage>
</organism>
<evidence type="ECO:0000313" key="1">
    <source>
        <dbReference type="EMBL" id="GEN32008.1"/>
    </source>
</evidence>
<protein>
    <submittedName>
        <fullName evidence="1">Uncharacterized protein</fullName>
    </submittedName>
</protein>
<dbReference type="Pfam" id="PF18555">
    <property type="entry name" value="MobL"/>
    <property type="match status" value="1"/>
</dbReference>
<sequence length="297" mass="35605">MKNVVREAISTMIENEKMRMPIWIASFHYNTDNIHVHIATVDLDPSYLPKVQAINPKTKEPIYDDNGNAILQFRGMRKQSTIKKMKSTVISKIIDRTTAYKRIDELIRDNARRFKEIDLHSNKKMKDLFCNAIENMPNDLKQWKYGYYTVNNARPFIDQISKLYMETYHKNEMLELMDILDEQVELSKRLYGSQSDHQKYKDNKLDELKRRLGNSVIAEMKKYYKNEYLKTNNENINRNISYKMQNGRYRYDFKPLNKASLELNRTIYLLKKALYKTFHDYQTERNISEFDRMLEGN</sequence>
<gene>
    <name evidence="1" type="ORF">CQU01_22460</name>
</gene>
<reference evidence="1 2" key="1">
    <citation type="submission" date="2019-07" db="EMBL/GenBank/DDBJ databases">
        <title>Whole genome shotgun sequence of Cerasibacillus quisquiliarum NBRC 102429.</title>
        <authorList>
            <person name="Hosoyama A."/>
            <person name="Uohara A."/>
            <person name="Ohji S."/>
            <person name="Ichikawa N."/>
        </authorList>
    </citation>
    <scope>NUCLEOTIDE SEQUENCE [LARGE SCALE GENOMIC DNA]</scope>
    <source>
        <strain evidence="1 2">NBRC 102429</strain>
    </source>
</reference>
<dbReference type="InterPro" id="IPR041073">
    <property type="entry name" value="MobL"/>
</dbReference>
<name>A0A511V291_9BACI</name>
<accession>A0A511V291</accession>
<dbReference type="OrthoDB" id="3889159at2"/>
<dbReference type="AlphaFoldDB" id="A0A511V291"/>